<name>A0A381XDI5_9ZZZZ</name>
<dbReference type="AlphaFoldDB" id="A0A381XDI5"/>
<dbReference type="SUPFAM" id="SSF52096">
    <property type="entry name" value="ClpP/crotonase"/>
    <property type="match status" value="1"/>
</dbReference>
<evidence type="ECO:0000313" key="1">
    <source>
        <dbReference type="EMBL" id="SVA62788.1"/>
    </source>
</evidence>
<dbReference type="EMBL" id="UINC01014780">
    <property type="protein sequence ID" value="SVA62788.1"/>
    <property type="molecule type" value="Genomic_DNA"/>
</dbReference>
<sequence>MLAIVIGSLSGCSGKADIGEELSGGSRAGTGEGREALFDQILDMTENREAFSPLKEEAMGYSPLDEMRSLRSEVVDVETEADLYYALVKLSNARRDHHLTVTSAEAGLRPPQVPDVAAPIRVLPDYSNLETPSFFVAAVGGEDGTGAPRPTPGDLIVAVNGRPILEYVATFTPWVVHSSIHGLYWDIARDLPLRRANVPPSLYEETLSLELERRSGERYMVTLPYIDQAEMDVPAAEEPLYPGFTTVMERLDFNVLLPDDGRPLVLLQWFDFEYELIQDVIDLMEFAEREGLLEHKLVIDVTDSGGGSRGAYAIQRLVDRPFRTTFGNIRLSDAGEAFIQRWSEAKDDTDAPEIFGLNESGSWLHEWARTDASEALARGDEYTEPVAFKLAHLPKDSDGILQPAPVHFSGSIAILSGPRGGSHLDQFVSMFADNDLAYIVGMPTGGYSNTWEAEETLHFPGTEQPVVRFMWNVGHTLRPNGEILEGNPPMPDTYIPLTRENFRTYHQILLEAALSELDTDNGAVTSKVSH</sequence>
<accession>A0A381XDI5</accession>
<organism evidence="1">
    <name type="scientific">marine metagenome</name>
    <dbReference type="NCBI Taxonomy" id="408172"/>
    <lineage>
        <taxon>unclassified sequences</taxon>
        <taxon>metagenomes</taxon>
        <taxon>ecological metagenomes</taxon>
    </lineage>
</organism>
<reference evidence="1" key="1">
    <citation type="submission" date="2018-05" db="EMBL/GenBank/DDBJ databases">
        <authorList>
            <person name="Lanie J.A."/>
            <person name="Ng W.-L."/>
            <person name="Kazmierczak K.M."/>
            <person name="Andrzejewski T.M."/>
            <person name="Davidsen T.M."/>
            <person name="Wayne K.J."/>
            <person name="Tettelin H."/>
            <person name="Glass J.I."/>
            <person name="Rusch D."/>
            <person name="Podicherti R."/>
            <person name="Tsui H.-C.T."/>
            <person name="Winkler M.E."/>
        </authorList>
    </citation>
    <scope>NUCLEOTIDE SEQUENCE</scope>
</reference>
<gene>
    <name evidence="1" type="ORF">METZ01_LOCUS115642</name>
</gene>
<proteinExistence type="predicted"/>
<protein>
    <recommendedName>
        <fullName evidence="2">Tail specific protease domain-containing protein</fullName>
    </recommendedName>
</protein>
<dbReference type="Gene3D" id="3.90.226.10">
    <property type="entry name" value="2-enoyl-CoA Hydratase, Chain A, domain 1"/>
    <property type="match status" value="1"/>
</dbReference>
<evidence type="ECO:0008006" key="2">
    <source>
        <dbReference type="Google" id="ProtNLM"/>
    </source>
</evidence>
<dbReference type="InterPro" id="IPR029045">
    <property type="entry name" value="ClpP/crotonase-like_dom_sf"/>
</dbReference>